<reference evidence="2" key="1">
    <citation type="submission" date="2016-02" db="EMBL/GenBank/DDBJ databases">
        <title>WGS assembly of Manihot esculenta.</title>
        <authorList>
            <person name="Bredeson J.V."/>
            <person name="Prochnik S.E."/>
            <person name="Lyons J.B."/>
            <person name="Schmutz J."/>
            <person name="Grimwood J."/>
            <person name="Vrebalov J."/>
            <person name="Bart R.S."/>
            <person name="Amuge T."/>
            <person name="Ferguson M.E."/>
            <person name="Green R."/>
            <person name="Putnam N."/>
            <person name="Stites J."/>
            <person name="Rounsley S."/>
            <person name="Rokhsar D.S."/>
        </authorList>
    </citation>
    <scope>NUCLEOTIDE SEQUENCE [LARGE SCALE GENOMIC DNA]</scope>
    <source>
        <tissue evidence="2">Leaf</tissue>
    </source>
</reference>
<dbReference type="EMBL" id="CM004401">
    <property type="protein sequence ID" value="OAY28169.1"/>
    <property type="molecule type" value="Genomic_DNA"/>
</dbReference>
<feature type="transmembrane region" description="Helical" evidence="1">
    <location>
        <begin position="47"/>
        <end position="68"/>
    </location>
</feature>
<name>A0A2C9UE16_MANES</name>
<sequence>MLNFLMLEFNGRGTHCSWWYRLCSLLWQRRFPRTPCLGFSSVQAYQWAWTFSLWTLLLIFVFSLRPYFLSF</sequence>
<keyword evidence="1" id="KW-0472">Membrane</keyword>
<proteinExistence type="predicted"/>
<organism evidence="2">
    <name type="scientific">Manihot esculenta</name>
    <name type="common">Cassava</name>
    <name type="synonym">Jatropha manihot</name>
    <dbReference type="NCBI Taxonomy" id="3983"/>
    <lineage>
        <taxon>Eukaryota</taxon>
        <taxon>Viridiplantae</taxon>
        <taxon>Streptophyta</taxon>
        <taxon>Embryophyta</taxon>
        <taxon>Tracheophyta</taxon>
        <taxon>Spermatophyta</taxon>
        <taxon>Magnoliopsida</taxon>
        <taxon>eudicotyledons</taxon>
        <taxon>Gunneridae</taxon>
        <taxon>Pentapetalae</taxon>
        <taxon>rosids</taxon>
        <taxon>fabids</taxon>
        <taxon>Malpighiales</taxon>
        <taxon>Euphorbiaceae</taxon>
        <taxon>Crotonoideae</taxon>
        <taxon>Manihoteae</taxon>
        <taxon>Manihot</taxon>
    </lineage>
</organism>
<accession>A0A2C9UE16</accession>
<evidence type="ECO:0000313" key="2">
    <source>
        <dbReference type="EMBL" id="OAY28169.1"/>
    </source>
</evidence>
<dbReference type="AlphaFoldDB" id="A0A2C9UE16"/>
<gene>
    <name evidence="2" type="ORF">MANES_15G046700</name>
</gene>
<keyword evidence="1" id="KW-1133">Transmembrane helix</keyword>
<keyword evidence="1" id="KW-0812">Transmembrane</keyword>
<evidence type="ECO:0000256" key="1">
    <source>
        <dbReference type="SAM" id="Phobius"/>
    </source>
</evidence>
<protein>
    <submittedName>
        <fullName evidence="2">Uncharacterized protein</fullName>
    </submittedName>
</protein>